<evidence type="ECO:0000256" key="2">
    <source>
        <dbReference type="SAM" id="SignalP"/>
    </source>
</evidence>
<feature type="transmembrane region" description="Helical" evidence="1">
    <location>
        <begin position="348"/>
        <end position="370"/>
    </location>
</feature>
<keyword evidence="4" id="KW-1185">Reference proteome</keyword>
<keyword evidence="1" id="KW-0812">Transmembrane</keyword>
<feature type="signal peptide" evidence="2">
    <location>
        <begin position="1"/>
        <end position="24"/>
    </location>
</feature>
<keyword evidence="1" id="KW-0472">Membrane</keyword>
<name>A0ABR4IF99_9EURO</name>
<feature type="chain" id="PRO_5046735134" description="GPI-anchored cell wall organization protein Ecm33" evidence="2">
    <location>
        <begin position="25"/>
        <end position="371"/>
    </location>
</feature>
<keyword evidence="1" id="KW-1133">Transmembrane helix</keyword>
<evidence type="ECO:0000313" key="3">
    <source>
        <dbReference type="EMBL" id="KAL2826400.1"/>
    </source>
</evidence>
<sequence length="371" mass="40357">MGVLAVLLLRVVLTIGALSIAARAQECSQRTNYTVSTQEEINAITHNCTEIVGELSLVDWAGVLTLHNITRLGSLSLYSGDITSLDLPDLEYFDSNLLLTNLPSLSRVSLPKLQSIDALHVGLTGDAPELHCPKLTNASSVFLRGNFASQSFDSLRTVTTKFDICNSINCNNYSYMNATTSMTLSFPVLEHVGNFKVGGNVTSLSTPEISAITCSDCDWAALHLKLYGSHPVVVDFPKLSAMEGNSYIRGDLASLSLPILREYHDEFTVVPHQSLDISLPVERADNFLFSGSVSSIQLPNLTEFTRIHINSDLSFDCNDFWDELKRTTGPLNESNADAYYQCSKGASYLGRLGVGVTAAIALLVTIMGFLT</sequence>
<evidence type="ECO:0008006" key="5">
    <source>
        <dbReference type="Google" id="ProtNLM"/>
    </source>
</evidence>
<dbReference type="SUPFAM" id="SSF52058">
    <property type="entry name" value="L domain-like"/>
    <property type="match status" value="1"/>
</dbReference>
<accession>A0ABR4IF99</accession>
<gene>
    <name evidence="3" type="ORF">BDW59DRAFT_145122</name>
</gene>
<comment type="caution">
    <text evidence="3">The sequence shown here is derived from an EMBL/GenBank/DDBJ whole genome shotgun (WGS) entry which is preliminary data.</text>
</comment>
<proteinExistence type="predicted"/>
<dbReference type="EMBL" id="JBFXLS010000030">
    <property type="protein sequence ID" value="KAL2826400.1"/>
    <property type="molecule type" value="Genomic_DNA"/>
</dbReference>
<dbReference type="Proteomes" id="UP001610335">
    <property type="component" value="Unassembled WGS sequence"/>
</dbReference>
<evidence type="ECO:0000313" key="4">
    <source>
        <dbReference type="Proteomes" id="UP001610335"/>
    </source>
</evidence>
<organism evidence="3 4">
    <name type="scientific">Aspergillus cavernicola</name>
    <dbReference type="NCBI Taxonomy" id="176166"/>
    <lineage>
        <taxon>Eukaryota</taxon>
        <taxon>Fungi</taxon>
        <taxon>Dikarya</taxon>
        <taxon>Ascomycota</taxon>
        <taxon>Pezizomycotina</taxon>
        <taxon>Eurotiomycetes</taxon>
        <taxon>Eurotiomycetidae</taxon>
        <taxon>Eurotiales</taxon>
        <taxon>Aspergillaceae</taxon>
        <taxon>Aspergillus</taxon>
        <taxon>Aspergillus subgen. Nidulantes</taxon>
    </lineage>
</organism>
<reference evidence="3 4" key="1">
    <citation type="submission" date="2024-07" db="EMBL/GenBank/DDBJ databases">
        <title>Section-level genome sequencing and comparative genomics of Aspergillus sections Usti and Cavernicolus.</title>
        <authorList>
            <consortium name="Lawrence Berkeley National Laboratory"/>
            <person name="Nybo J.L."/>
            <person name="Vesth T.C."/>
            <person name="Theobald S."/>
            <person name="Frisvad J.C."/>
            <person name="Larsen T.O."/>
            <person name="Kjaerboelling I."/>
            <person name="Rothschild-Mancinelli K."/>
            <person name="Lyhne E.K."/>
            <person name="Kogle M.E."/>
            <person name="Barry K."/>
            <person name="Clum A."/>
            <person name="Na H."/>
            <person name="Ledsgaard L."/>
            <person name="Lin J."/>
            <person name="Lipzen A."/>
            <person name="Kuo A."/>
            <person name="Riley R."/>
            <person name="Mondo S."/>
            <person name="LaButti K."/>
            <person name="Haridas S."/>
            <person name="Pangalinan J."/>
            <person name="Salamov A.A."/>
            <person name="Simmons B.A."/>
            <person name="Magnuson J.K."/>
            <person name="Chen J."/>
            <person name="Drula E."/>
            <person name="Henrissat B."/>
            <person name="Wiebenga A."/>
            <person name="Lubbers R.J."/>
            <person name="Gomes A.C."/>
            <person name="Makela M.R."/>
            <person name="Stajich J."/>
            <person name="Grigoriev I.V."/>
            <person name="Mortensen U.H."/>
            <person name="De vries R.P."/>
            <person name="Baker S.E."/>
            <person name="Andersen M.R."/>
        </authorList>
    </citation>
    <scope>NUCLEOTIDE SEQUENCE [LARGE SCALE GENOMIC DNA]</scope>
    <source>
        <strain evidence="3 4">CBS 600.67</strain>
    </source>
</reference>
<protein>
    <recommendedName>
        <fullName evidence="5">GPI-anchored cell wall organization protein Ecm33</fullName>
    </recommendedName>
</protein>
<keyword evidence="2" id="KW-0732">Signal</keyword>
<evidence type="ECO:0000256" key="1">
    <source>
        <dbReference type="SAM" id="Phobius"/>
    </source>
</evidence>